<name>A0ABV7ELD7_9GAMM</name>
<dbReference type="EMBL" id="JBHRSS010000003">
    <property type="protein sequence ID" value="MFC3103523.1"/>
    <property type="molecule type" value="Genomic_DNA"/>
</dbReference>
<dbReference type="InterPro" id="IPR013424">
    <property type="entry name" value="Ice-binding_C"/>
</dbReference>
<feature type="domain" description="Ice-binding protein C-terminal" evidence="1">
    <location>
        <begin position="229"/>
        <end position="255"/>
    </location>
</feature>
<dbReference type="Proteomes" id="UP001595462">
    <property type="component" value="Unassembled WGS sequence"/>
</dbReference>
<protein>
    <submittedName>
        <fullName evidence="2">PEP-CTERM sorting domain-containing protein</fullName>
    </submittedName>
</protein>
<evidence type="ECO:0000313" key="3">
    <source>
        <dbReference type="Proteomes" id="UP001595462"/>
    </source>
</evidence>
<keyword evidence="3" id="KW-1185">Reference proteome</keyword>
<accession>A0ABV7ELD7</accession>
<comment type="caution">
    <text evidence="2">The sequence shown here is derived from an EMBL/GenBank/DDBJ whole genome shotgun (WGS) entry which is preliminary data.</text>
</comment>
<dbReference type="Pfam" id="PF07589">
    <property type="entry name" value="PEP-CTERM"/>
    <property type="match status" value="1"/>
</dbReference>
<dbReference type="RefSeq" id="WP_380687631.1">
    <property type="nucleotide sequence ID" value="NZ_JBHRSS010000003.1"/>
</dbReference>
<evidence type="ECO:0000259" key="1">
    <source>
        <dbReference type="Pfam" id="PF07589"/>
    </source>
</evidence>
<proteinExistence type="predicted"/>
<organism evidence="2 3">
    <name type="scientific">Salinisphaera aquimarina</name>
    <dbReference type="NCBI Taxonomy" id="2094031"/>
    <lineage>
        <taxon>Bacteria</taxon>
        <taxon>Pseudomonadati</taxon>
        <taxon>Pseudomonadota</taxon>
        <taxon>Gammaproteobacteria</taxon>
        <taxon>Salinisphaerales</taxon>
        <taxon>Salinisphaeraceae</taxon>
        <taxon>Salinisphaera</taxon>
    </lineage>
</organism>
<dbReference type="NCBIfam" id="TIGR02595">
    <property type="entry name" value="PEP_CTERM"/>
    <property type="match status" value="1"/>
</dbReference>
<sequence>MSEYRYASLTRAAAATVTALTLVVGSGSAFGAMINWKGVSFETQGNGTAVVDSNDDLLLTPDSDAAFGVHVNRLPGGGNGPSPINANGTPFISFSFLDTGIAGQNIDFAIQDETATGQPRIAAGSLFGATQTAVATYGTGAERSTNEQYLFYTTPRDAVSHDVVLGKTADSTIFATFDGEQRSSDIFKNAGIDFDFNDVALRARGASGSTIRFTDLAFGDNFSPASAQDVPEPGSLAILGLGALLMMMFGMRQRRS</sequence>
<gene>
    <name evidence="2" type="ORF">ACFOSU_06430</name>
</gene>
<evidence type="ECO:0000313" key="2">
    <source>
        <dbReference type="EMBL" id="MFC3103523.1"/>
    </source>
</evidence>
<reference evidence="3" key="1">
    <citation type="journal article" date="2019" name="Int. J. Syst. Evol. Microbiol.">
        <title>The Global Catalogue of Microorganisms (GCM) 10K type strain sequencing project: providing services to taxonomists for standard genome sequencing and annotation.</title>
        <authorList>
            <consortium name="The Broad Institute Genomics Platform"/>
            <consortium name="The Broad Institute Genome Sequencing Center for Infectious Disease"/>
            <person name="Wu L."/>
            <person name="Ma J."/>
        </authorList>
    </citation>
    <scope>NUCLEOTIDE SEQUENCE [LARGE SCALE GENOMIC DNA]</scope>
    <source>
        <strain evidence="3">KCTC 52640</strain>
    </source>
</reference>